<evidence type="ECO:0000256" key="3">
    <source>
        <dbReference type="ARBA" id="ARBA00007438"/>
    </source>
</evidence>
<dbReference type="PROSITE" id="PS51483">
    <property type="entry name" value="B5"/>
    <property type="match status" value="1"/>
</dbReference>
<evidence type="ECO:0000256" key="2">
    <source>
        <dbReference type="ARBA" id="ARBA00004496"/>
    </source>
</evidence>
<dbReference type="Pfam" id="PF17759">
    <property type="entry name" value="tRNA_synthFbeta"/>
    <property type="match status" value="1"/>
</dbReference>
<accession>A0A7L4PC26</accession>
<dbReference type="GO" id="GO:0005524">
    <property type="term" value="F:ATP binding"/>
    <property type="evidence" value="ECO:0007669"/>
    <property type="project" value="UniProtKB-KW"/>
</dbReference>
<dbReference type="InterPro" id="IPR005146">
    <property type="entry name" value="B3/B4_tRNA-bd"/>
</dbReference>
<evidence type="ECO:0000256" key="10">
    <source>
        <dbReference type="ARBA" id="ARBA00022842"/>
    </source>
</evidence>
<dbReference type="PANTHER" id="PTHR10947">
    <property type="entry name" value="PHENYLALANYL-TRNA SYNTHETASE BETA CHAIN AND LEUCINE-RICH REPEAT-CONTAINING PROTEIN 47"/>
    <property type="match status" value="1"/>
</dbReference>
<dbReference type="SMART" id="SM00874">
    <property type="entry name" value="B5"/>
    <property type="match status" value="1"/>
</dbReference>
<dbReference type="InterPro" id="IPR009061">
    <property type="entry name" value="DNA-bd_dom_put_sf"/>
</dbReference>
<dbReference type="NCBIfam" id="TIGR00471">
    <property type="entry name" value="pheT_arch"/>
    <property type="match status" value="1"/>
</dbReference>
<evidence type="ECO:0000256" key="4">
    <source>
        <dbReference type="ARBA" id="ARBA00012814"/>
    </source>
</evidence>
<keyword evidence="11" id="KW-0648">Protein biosynthesis</keyword>
<dbReference type="InterPro" id="IPR005147">
    <property type="entry name" value="tRNA_synthase_B5-dom"/>
</dbReference>
<organism evidence="14 15">
    <name type="scientific">Pyrobaculum arsenaticum</name>
    <dbReference type="NCBI Taxonomy" id="121277"/>
    <lineage>
        <taxon>Archaea</taxon>
        <taxon>Thermoproteota</taxon>
        <taxon>Thermoprotei</taxon>
        <taxon>Thermoproteales</taxon>
        <taxon>Thermoproteaceae</taxon>
        <taxon>Pyrobaculum</taxon>
    </lineage>
</organism>
<dbReference type="GO" id="GO:0000287">
    <property type="term" value="F:magnesium ion binding"/>
    <property type="evidence" value="ECO:0007669"/>
    <property type="project" value="InterPro"/>
</dbReference>
<evidence type="ECO:0000256" key="5">
    <source>
        <dbReference type="ARBA" id="ARBA00022490"/>
    </source>
</evidence>
<evidence type="ECO:0000256" key="7">
    <source>
        <dbReference type="ARBA" id="ARBA00022723"/>
    </source>
</evidence>
<evidence type="ECO:0000256" key="1">
    <source>
        <dbReference type="ARBA" id="ARBA00001946"/>
    </source>
</evidence>
<evidence type="ECO:0000256" key="11">
    <source>
        <dbReference type="ARBA" id="ARBA00022917"/>
    </source>
</evidence>
<feature type="domain" description="B5" evidence="13">
    <location>
        <begin position="263"/>
        <end position="334"/>
    </location>
</feature>
<evidence type="ECO:0000313" key="15">
    <source>
        <dbReference type="Proteomes" id="UP000554766"/>
    </source>
</evidence>
<gene>
    <name evidence="14" type="ORF">HC235_09935</name>
</gene>
<dbReference type="GO" id="GO:0006432">
    <property type="term" value="P:phenylalanyl-tRNA aminoacylation"/>
    <property type="evidence" value="ECO:0007669"/>
    <property type="project" value="InterPro"/>
</dbReference>
<protein>
    <recommendedName>
        <fullName evidence="4">phenylalanine--tRNA ligase</fullName>
        <ecNumber evidence="4">6.1.1.20</ecNumber>
    </recommendedName>
</protein>
<evidence type="ECO:0000259" key="13">
    <source>
        <dbReference type="PROSITE" id="PS51483"/>
    </source>
</evidence>
<dbReference type="SUPFAM" id="SSF46955">
    <property type="entry name" value="Putative DNA-binding domain"/>
    <property type="match status" value="2"/>
</dbReference>
<keyword evidence="7" id="KW-0479">Metal-binding</keyword>
<dbReference type="GO" id="GO:0004826">
    <property type="term" value="F:phenylalanine-tRNA ligase activity"/>
    <property type="evidence" value="ECO:0007669"/>
    <property type="project" value="UniProtKB-EC"/>
</dbReference>
<evidence type="ECO:0000313" key="14">
    <source>
        <dbReference type="EMBL" id="NYR16243.1"/>
    </source>
</evidence>
<dbReference type="InterPro" id="IPR020825">
    <property type="entry name" value="Phe-tRNA_synthase-like_B3/B4"/>
</dbReference>
<dbReference type="InterPro" id="IPR041616">
    <property type="entry name" value="PheRS_beta_core"/>
</dbReference>
<dbReference type="RefSeq" id="WP_011901292.1">
    <property type="nucleotide sequence ID" value="NZ_JAAVJF010000005.1"/>
</dbReference>
<dbReference type="PANTHER" id="PTHR10947:SF0">
    <property type="entry name" value="PHENYLALANINE--TRNA LIGASE BETA SUBUNIT"/>
    <property type="match status" value="1"/>
</dbReference>
<evidence type="ECO:0000256" key="12">
    <source>
        <dbReference type="ARBA" id="ARBA00023146"/>
    </source>
</evidence>
<reference evidence="14 15" key="1">
    <citation type="journal article" date="2020" name="Nat. Commun.">
        <title>The structures of two archaeal type IV pili illuminate evolutionary relationships.</title>
        <authorList>
            <person name="Wang F."/>
            <person name="Baquero D.P."/>
            <person name="Su Z."/>
            <person name="Beltran L.C."/>
            <person name="Prangishvili D."/>
            <person name="Krupovic M."/>
            <person name="Egelman E.H."/>
        </authorList>
    </citation>
    <scope>NUCLEOTIDE SEQUENCE [LARGE SCALE GENOMIC DNA]</scope>
    <source>
        <strain evidence="14 15">2GA</strain>
    </source>
</reference>
<keyword evidence="15" id="KW-1185">Reference proteome</keyword>
<dbReference type="GeneID" id="5054459"/>
<dbReference type="InterPro" id="IPR045864">
    <property type="entry name" value="aa-tRNA-synth_II/BPL/LPL"/>
</dbReference>
<dbReference type="Gene3D" id="3.30.56.10">
    <property type="match status" value="2"/>
</dbReference>
<comment type="subcellular location">
    <subcellularLocation>
        <location evidence="2">Cytoplasm</location>
    </subcellularLocation>
</comment>
<dbReference type="Proteomes" id="UP000554766">
    <property type="component" value="Unassembled WGS sequence"/>
</dbReference>
<dbReference type="InterPro" id="IPR045060">
    <property type="entry name" value="Phe-tRNA-ligase_IIc_bsu"/>
</dbReference>
<comment type="cofactor">
    <cofactor evidence="1">
        <name>Mg(2+)</name>
        <dbReference type="ChEBI" id="CHEBI:18420"/>
    </cofactor>
</comment>
<dbReference type="SMART" id="SM00873">
    <property type="entry name" value="B3_4"/>
    <property type="match status" value="1"/>
</dbReference>
<keyword evidence="10" id="KW-0460">Magnesium</keyword>
<proteinExistence type="inferred from homology"/>
<comment type="caution">
    <text evidence="14">The sequence shown here is derived from an EMBL/GenBank/DDBJ whole genome shotgun (WGS) entry which is preliminary data.</text>
</comment>
<keyword evidence="6 14" id="KW-0436">Ligase</keyword>
<sequence>MPVIDVAKFDLERLTRMNFGEVIRLLEHVKCEVEEDLGDRLKLEVTHDRPDHFSAEGLARTLKGVAGVEVGLPKIRLGASSIRLEAGHIEERPYISMAVVRGVRLDDEAVRQLIQLQEKLHETYGRGRRKIAIGYYDVSKIKPPIRYVRISQDDEYTPLGFDKPIKVREMYEATEQGRKYSHLINRERPPALVDSLDQIMVVIPVLGSECCKITDRSRDVLIDVTGTDPNAVTSALSILIYSLLERSETREVEVVEGGLTYVHRYVTIRTDEREVGSLLGVDITREDFVKYVAMARFGYQEGAVVVPPYRPNVLSWVDVAEEVAVMMGYNQFPREAPRIQSAGRRHRVEILTQEARKILLSMGFMEMNNYILADEAVEEICKPARVANPISELYSVVRCSIITQLIATATLVKRREIKLFEIGDVVRDGKTRRVAALLISRDGVTLTDGLSAVKALCHRLGLNCHFAEMSTAWALPGRVAEIRGDVEGYVAETSPDLLVKFKYGMPTVVAELYIG</sequence>
<evidence type="ECO:0000256" key="8">
    <source>
        <dbReference type="ARBA" id="ARBA00022741"/>
    </source>
</evidence>
<keyword evidence="8" id="KW-0547">Nucleotide-binding</keyword>
<name>A0A7L4PC26_9CREN</name>
<dbReference type="GO" id="GO:0009328">
    <property type="term" value="C:phenylalanine-tRNA ligase complex"/>
    <property type="evidence" value="ECO:0007669"/>
    <property type="project" value="TreeGrafter"/>
</dbReference>
<dbReference type="SUPFAM" id="SSF55681">
    <property type="entry name" value="Class II aaRS and biotin synthetases"/>
    <property type="match status" value="1"/>
</dbReference>
<dbReference type="EMBL" id="JAAVJF010000005">
    <property type="protein sequence ID" value="NYR16243.1"/>
    <property type="molecule type" value="Genomic_DNA"/>
</dbReference>
<keyword evidence="12" id="KW-0030">Aminoacyl-tRNA synthetase</keyword>
<dbReference type="Gene3D" id="3.50.40.10">
    <property type="entry name" value="Phenylalanyl-trna Synthetase, Chain B, domain 3"/>
    <property type="match status" value="1"/>
</dbReference>
<keyword evidence="9" id="KW-0067">ATP-binding</keyword>
<evidence type="ECO:0000256" key="9">
    <source>
        <dbReference type="ARBA" id="ARBA00022840"/>
    </source>
</evidence>
<dbReference type="Pfam" id="PF03484">
    <property type="entry name" value="B5"/>
    <property type="match status" value="1"/>
</dbReference>
<keyword evidence="5" id="KW-0963">Cytoplasm</keyword>
<dbReference type="Gene3D" id="3.30.930.10">
    <property type="entry name" value="Bira Bifunctional Protein, Domain 2"/>
    <property type="match status" value="1"/>
</dbReference>
<dbReference type="AlphaFoldDB" id="A0A7L4PC26"/>
<dbReference type="InterPro" id="IPR004531">
    <property type="entry name" value="Phe-tRNA-synth_IIc_bsu_arc_euk"/>
</dbReference>
<evidence type="ECO:0000256" key="6">
    <source>
        <dbReference type="ARBA" id="ARBA00022598"/>
    </source>
</evidence>
<dbReference type="OMA" id="FPGRCAN"/>
<dbReference type="EC" id="6.1.1.20" evidence="4"/>
<dbReference type="GO" id="GO:0003723">
    <property type="term" value="F:RNA binding"/>
    <property type="evidence" value="ECO:0007669"/>
    <property type="project" value="InterPro"/>
</dbReference>
<comment type="similarity">
    <text evidence="3">Belongs to the phenylalanyl-tRNA synthetase beta subunit family. Type 2 subfamily.</text>
</comment>